<dbReference type="STRING" id="316067.Geob_2755"/>
<gene>
    <name evidence="2" type="ordered locus">Geob_2755</name>
</gene>
<feature type="domain" description="Methyltransferase FkbM" evidence="1">
    <location>
        <begin position="63"/>
        <end position="231"/>
    </location>
</feature>
<keyword evidence="3" id="KW-1185">Reference proteome</keyword>
<sequence>MPIKTLDLNYAAYERNFNYRMGFDTAYHTQNFIYSNLVNGVFVDPPMVQVLTQFLQPGDTFMDIGSHIGYYSLLARQVIGVSGRVFAFEPNPATFSVLVLNSLLNNLGNLHAFNCALADQPGIATLHINQSDEGLSSLHKPADSGLSPAEQKSVMVTAMTLDQLYDLYSFTRVQVVKIDVEGYEWQVIQGGARFFKECAPPFIVFEVNNMDDSRVSDDFVIRNHFHAMGYHAYLIRPWPANADSEEQFRDKAVLPLASNVRLNIGYGNILLSKHVL</sequence>
<dbReference type="Proteomes" id="UP000007721">
    <property type="component" value="Chromosome"/>
</dbReference>
<evidence type="ECO:0000313" key="2">
    <source>
        <dbReference type="EMBL" id="ACM21104.1"/>
    </source>
</evidence>
<dbReference type="Pfam" id="PF05050">
    <property type="entry name" value="Methyltransf_21"/>
    <property type="match status" value="1"/>
</dbReference>
<dbReference type="SUPFAM" id="SSF53335">
    <property type="entry name" value="S-adenosyl-L-methionine-dependent methyltransferases"/>
    <property type="match status" value="1"/>
</dbReference>
<dbReference type="GO" id="GO:0032259">
    <property type="term" value="P:methylation"/>
    <property type="evidence" value="ECO:0007669"/>
    <property type="project" value="UniProtKB-KW"/>
</dbReference>
<dbReference type="PANTHER" id="PTHR34203:SF15">
    <property type="entry name" value="SLL1173 PROTEIN"/>
    <property type="match status" value="1"/>
</dbReference>
<dbReference type="InterPro" id="IPR052514">
    <property type="entry name" value="SAM-dependent_MTase"/>
</dbReference>
<keyword evidence="2" id="KW-0489">Methyltransferase</keyword>
<dbReference type="eggNOG" id="COG0500">
    <property type="taxonomic scope" value="Bacteria"/>
</dbReference>
<proteinExistence type="predicted"/>
<dbReference type="HOGENOM" id="CLU_074577_0_0_7"/>
<dbReference type="EMBL" id="CP001390">
    <property type="protein sequence ID" value="ACM21104.1"/>
    <property type="molecule type" value="Genomic_DNA"/>
</dbReference>
<evidence type="ECO:0000313" key="3">
    <source>
        <dbReference type="Proteomes" id="UP000007721"/>
    </source>
</evidence>
<dbReference type="GO" id="GO:0008168">
    <property type="term" value="F:methyltransferase activity"/>
    <property type="evidence" value="ECO:0007669"/>
    <property type="project" value="UniProtKB-KW"/>
</dbReference>
<dbReference type="NCBIfam" id="TIGR01444">
    <property type="entry name" value="fkbM_fam"/>
    <property type="match status" value="1"/>
</dbReference>
<organism evidence="2 3">
    <name type="scientific">Geotalea daltonii (strain DSM 22248 / JCM 15807 / FRC-32)</name>
    <name type="common">Geobacter daltonii</name>
    <dbReference type="NCBI Taxonomy" id="316067"/>
    <lineage>
        <taxon>Bacteria</taxon>
        <taxon>Pseudomonadati</taxon>
        <taxon>Thermodesulfobacteriota</taxon>
        <taxon>Desulfuromonadia</taxon>
        <taxon>Geobacterales</taxon>
        <taxon>Geobacteraceae</taxon>
        <taxon>Geotalea</taxon>
    </lineage>
</organism>
<dbReference type="Gene3D" id="3.40.50.150">
    <property type="entry name" value="Vaccinia Virus protein VP39"/>
    <property type="match status" value="1"/>
</dbReference>
<protein>
    <submittedName>
        <fullName evidence="2">SAM-dependent methyltransferase, FkbM family</fullName>
    </submittedName>
</protein>
<dbReference type="InterPro" id="IPR029063">
    <property type="entry name" value="SAM-dependent_MTases_sf"/>
</dbReference>
<accession>B9M1M2</accession>
<dbReference type="InterPro" id="IPR006342">
    <property type="entry name" value="FkbM_mtfrase"/>
</dbReference>
<name>B9M1M2_GEODF</name>
<dbReference type="KEGG" id="geo:Geob_2755"/>
<keyword evidence="2" id="KW-0808">Transferase</keyword>
<dbReference type="RefSeq" id="WP_012647832.1">
    <property type="nucleotide sequence ID" value="NC_011979.1"/>
</dbReference>
<reference evidence="2 3" key="1">
    <citation type="submission" date="2009-01" db="EMBL/GenBank/DDBJ databases">
        <title>Complete sequence of Geobacter sp. FRC-32.</title>
        <authorList>
            <consortium name="US DOE Joint Genome Institute"/>
            <person name="Lucas S."/>
            <person name="Copeland A."/>
            <person name="Lapidus A."/>
            <person name="Glavina del Rio T."/>
            <person name="Dalin E."/>
            <person name="Tice H."/>
            <person name="Bruce D."/>
            <person name="Goodwin L."/>
            <person name="Pitluck S."/>
            <person name="Saunders E."/>
            <person name="Brettin T."/>
            <person name="Detter J.C."/>
            <person name="Han C."/>
            <person name="Larimer F."/>
            <person name="Land M."/>
            <person name="Hauser L."/>
            <person name="Kyrpides N."/>
            <person name="Ovchinnikova G."/>
            <person name="Kostka J."/>
            <person name="Richardson P."/>
        </authorList>
    </citation>
    <scope>NUCLEOTIDE SEQUENCE [LARGE SCALE GENOMIC DNA]</scope>
    <source>
        <strain evidence="3">DSM 22248 / JCM 15807 / FRC-32</strain>
    </source>
</reference>
<dbReference type="AlphaFoldDB" id="B9M1M2"/>
<dbReference type="PANTHER" id="PTHR34203">
    <property type="entry name" value="METHYLTRANSFERASE, FKBM FAMILY PROTEIN"/>
    <property type="match status" value="1"/>
</dbReference>
<evidence type="ECO:0000259" key="1">
    <source>
        <dbReference type="Pfam" id="PF05050"/>
    </source>
</evidence>